<evidence type="ECO:0000256" key="1">
    <source>
        <dbReference type="SAM" id="MobiDB-lite"/>
    </source>
</evidence>
<dbReference type="Proteomes" id="UP001292094">
    <property type="component" value="Unassembled WGS sequence"/>
</dbReference>
<keyword evidence="3" id="KW-1185">Reference proteome</keyword>
<proteinExistence type="predicted"/>
<dbReference type="AlphaFoldDB" id="A0AAE1U4B5"/>
<reference evidence="2" key="1">
    <citation type="submission" date="2023-11" db="EMBL/GenBank/DDBJ databases">
        <title>Genome assemblies of two species of porcelain crab, Petrolisthes cinctipes and Petrolisthes manimaculis (Anomura: Porcellanidae).</title>
        <authorList>
            <person name="Angst P."/>
        </authorList>
    </citation>
    <scope>NUCLEOTIDE SEQUENCE</scope>
    <source>
        <strain evidence="2">PB745_02</strain>
        <tissue evidence="2">Gill</tissue>
    </source>
</reference>
<accession>A0AAE1U4B5</accession>
<gene>
    <name evidence="2" type="ORF">Pmani_019055</name>
</gene>
<feature type="region of interest" description="Disordered" evidence="1">
    <location>
        <begin position="1"/>
        <end position="24"/>
    </location>
</feature>
<sequence>MEPLLPPPPPSQSPTPLLPLPKRPLPYTIPSQGPYFRRLPTVPSPTAPVPSPSTPCPLPNCTCLLPNCPLSPLPLAPRQRPRFCPPSCLSPPPSPAAHCPLSLATRLPDTPTPTPTLLPALTHIRIVQIYYIRALVYGCQS</sequence>
<comment type="caution">
    <text evidence="2">The sequence shown here is derived from an EMBL/GenBank/DDBJ whole genome shotgun (WGS) entry which is preliminary data.</text>
</comment>
<name>A0AAE1U4B5_9EUCA</name>
<evidence type="ECO:0000313" key="2">
    <source>
        <dbReference type="EMBL" id="KAK4309302.1"/>
    </source>
</evidence>
<dbReference type="EMBL" id="JAWZYT010001767">
    <property type="protein sequence ID" value="KAK4309302.1"/>
    <property type="molecule type" value="Genomic_DNA"/>
</dbReference>
<organism evidence="2 3">
    <name type="scientific">Petrolisthes manimaculis</name>
    <dbReference type="NCBI Taxonomy" id="1843537"/>
    <lineage>
        <taxon>Eukaryota</taxon>
        <taxon>Metazoa</taxon>
        <taxon>Ecdysozoa</taxon>
        <taxon>Arthropoda</taxon>
        <taxon>Crustacea</taxon>
        <taxon>Multicrustacea</taxon>
        <taxon>Malacostraca</taxon>
        <taxon>Eumalacostraca</taxon>
        <taxon>Eucarida</taxon>
        <taxon>Decapoda</taxon>
        <taxon>Pleocyemata</taxon>
        <taxon>Anomura</taxon>
        <taxon>Galatheoidea</taxon>
        <taxon>Porcellanidae</taxon>
        <taxon>Petrolisthes</taxon>
    </lineage>
</organism>
<evidence type="ECO:0000313" key="3">
    <source>
        <dbReference type="Proteomes" id="UP001292094"/>
    </source>
</evidence>
<protein>
    <submittedName>
        <fullName evidence="2">Uncharacterized protein</fullName>
    </submittedName>
</protein>